<keyword evidence="1" id="KW-0812">Transmembrane</keyword>
<dbReference type="Gene3D" id="2.60.200.20">
    <property type="match status" value="1"/>
</dbReference>
<gene>
    <name evidence="3" type="ORF">Oscil6304_4270</name>
</gene>
<dbReference type="SMART" id="SM00240">
    <property type="entry name" value="FHA"/>
    <property type="match status" value="1"/>
</dbReference>
<dbReference type="OrthoDB" id="509454at2"/>
<reference evidence="3 4" key="1">
    <citation type="submission" date="2012-06" db="EMBL/GenBank/DDBJ databases">
        <title>Finished chromosome of genome of Oscillatoria acuminata PCC 6304.</title>
        <authorList>
            <consortium name="US DOE Joint Genome Institute"/>
            <person name="Gugger M."/>
            <person name="Coursin T."/>
            <person name="Rippka R."/>
            <person name="Tandeau De Marsac N."/>
            <person name="Huntemann M."/>
            <person name="Wei C.-L."/>
            <person name="Han J."/>
            <person name="Detter J.C."/>
            <person name="Han C."/>
            <person name="Tapia R."/>
            <person name="Davenport K."/>
            <person name="Daligault H."/>
            <person name="Erkkila T."/>
            <person name="Gu W."/>
            <person name="Munk A.C.C."/>
            <person name="Teshima H."/>
            <person name="Xu Y."/>
            <person name="Chain P."/>
            <person name="Chen A."/>
            <person name="Krypides N."/>
            <person name="Mavromatis K."/>
            <person name="Markowitz V."/>
            <person name="Szeto E."/>
            <person name="Ivanova N."/>
            <person name="Mikhailova N."/>
            <person name="Ovchinnikova G."/>
            <person name="Pagani I."/>
            <person name="Pati A."/>
            <person name="Goodwin L."/>
            <person name="Peters L."/>
            <person name="Pitluck S."/>
            <person name="Woyke T."/>
            <person name="Kerfeld C."/>
        </authorList>
    </citation>
    <scope>NUCLEOTIDE SEQUENCE [LARGE SCALE GENOMIC DNA]</scope>
    <source>
        <strain evidence="3 4">PCC 6304</strain>
    </source>
</reference>
<organism evidence="3 4">
    <name type="scientific">Oscillatoria acuminata PCC 6304</name>
    <dbReference type="NCBI Taxonomy" id="56110"/>
    <lineage>
        <taxon>Bacteria</taxon>
        <taxon>Bacillati</taxon>
        <taxon>Cyanobacteriota</taxon>
        <taxon>Cyanophyceae</taxon>
        <taxon>Oscillatoriophycideae</taxon>
        <taxon>Oscillatoriales</taxon>
        <taxon>Oscillatoriaceae</taxon>
        <taxon>Oscillatoria</taxon>
    </lineage>
</organism>
<dbReference type="SUPFAM" id="SSF49879">
    <property type="entry name" value="SMAD/FHA domain"/>
    <property type="match status" value="1"/>
</dbReference>
<dbReference type="Pfam" id="PF16697">
    <property type="entry name" value="Yop-YscD_cpl"/>
    <property type="match status" value="1"/>
</dbReference>
<evidence type="ECO:0000256" key="1">
    <source>
        <dbReference type="SAM" id="Phobius"/>
    </source>
</evidence>
<sequence length="515" mass="58550">MNELKLLIEHTGHTYTLKPTREYAIGSASDCEIRLSDPQVSPYHLKFSFDQFSKTWHIYDLGSNTGTLIDNQPISDYPLVAQKRVSLGSGIHLVVTPEGSETTPAYQPAPITTPQPVNAAPPVYAAAPPSYPTTMPAAKPAVISSEPDRALIREYFECLKKRRTATKEQESFGQKALNDLLLSLKEKRWPKKEGLYIYGFIIILVGLVLFLQFLLAILLVIAGIFLAFYTVDIPPNLPKPRATDEQILKWLLFDQANLVKKGKTELRLLEPTGQELDNVLDSEPIVLMTGMIKELGESNVINWLYFMNLVGKENYFFEQGLDGKYKYSIYDFLVIYPCKNFIAYYRCKWNFVTGLSLSDETCEYLYDSIVSVKTQEYSISSGTKRQNQSEQESSLGNNATTIGLGLSELTSKLNEVSEVKQEEDRVTRPQPNLYQKRIDYEVIEITTTDSQSIRFPVMVPKEREIVDASQTFNFDKVQDSLARNTAHTIRQQVRQRKPGFIKTQSVNEMRQNLLE</sequence>
<dbReference type="InterPro" id="IPR008984">
    <property type="entry name" value="SMAD_FHA_dom_sf"/>
</dbReference>
<evidence type="ECO:0000259" key="2">
    <source>
        <dbReference type="PROSITE" id="PS50006"/>
    </source>
</evidence>
<feature type="transmembrane region" description="Helical" evidence="1">
    <location>
        <begin position="195"/>
        <end position="228"/>
    </location>
</feature>
<protein>
    <submittedName>
        <fullName evidence="3">FHA domain-containing protein</fullName>
    </submittedName>
</protein>
<dbReference type="RefSeq" id="WP_015150420.1">
    <property type="nucleotide sequence ID" value="NC_019693.1"/>
</dbReference>
<dbReference type="KEGG" id="oac:Oscil6304_4270"/>
<keyword evidence="1" id="KW-1133">Transmembrane helix</keyword>
<dbReference type="STRING" id="56110.Oscil6304_4270"/>
<keyword evidence="4" id="KW-1185">Reference proteome</keyword>
<accession>K9TNU8</accession>
<dbReference type="EMBL" id="CP003607">
    <property type="protein sequence ID" value="AFY83796.1"/>
    <property type="molecule type" value="Genomic_DNA"/>
</dbReference>
<dbReference type="InParanoid" id="K9TNU8"/>
<dbReference type="AlphaFoldDB" id="K9TNU8"/>
<dbReference type="Proteomes" id="UP000010367">
    <property type="component" value="Chromosome"/>
</dbReference>
<evidence type="ECO:0000313" key="4">
    <source>
        <dbReference type="Proteomes" id="UP000010367"/>
    </source>
</evidence>
<feature type="domain" description="FHA" evidence="2">
    <location>
        <begin position="23"/>
        <end position="74"/>
    </location>
</feature>
<keyword evidence="1" id="KW-0472">Membrane</keyword>
<dbReference type="HOGENOM" id="CLU_528776_0_0_3"/>
<dbReference type="InterPro" id="IPR032030">
    <property type="entry name" value="YscD_cytoplasmic_dom"/>
</dbReference>
<dbReference type="InterPro" id="IPR000253">
    <property type="entry name" value="FHA_dom"/>
</dbReference>
<proteinExistence type="predicted"/>
<dbReference type="PROSITE" id="PS50006">
    <property type="entry name" value="FHA_DOMAIN"/>
    <property type="match status" value="1"/>
</dbReference>
<name>K9TNU8_9CYAN</name>
<evidence type="ECO:0000313" key="3">
    <source>
        <dbReference type="EMBL" id="AFY83796.1"/>
    </source>
</evidence>